<dbReference type="PANTHER" id="PTHR43861:SF1">
    <property type="entry name" value="TRANS-ACONITATE 2-METHYLTRANSFERASE"/>
    <property type="match status" value="1"/>
</dbReference>
<gene>
    <name evidence="5" type="ORF">BKM31_14310</name>
</gene>
<feature type="region of interest" description="Disordered" evidence="3">
    <location>
        <begin position="262"/>
        <end position="285"/>
    </location>
</feature>
<dbReference type="CDD" id="cd02440">
    <property type="entry name" value="AdoMet_MTases"/>
    <property type="match status" value="1"/>
</dbReference>
<dbReference type="AlphaFoldDB" id="A0A1U9ZX37"/>
<dbReference type="Gene3D" id="3.40.50.150">
    <property type="entry name" value="Vaccinia Virus protein VP39"/>
    <property type="match status" value="1"/>
</dbReference>
<dbReference type="STRING" id="1909395.BKM31_14310"/>
<protein>
    <recommendedName>
        <fullName evidence="4">Methyltransferase domain-containing protein</fullName>
    </recommendedName>
</protein>
<evidence type="ECO:0000256" key="3">
    <source>
        <dbReference type="SAM" id="MobiDB-lite"/>
    </source>
</evidence>
<dbReference type="OrthoDB" id="279734at2"/>
<dbReference type="SUPFAM" id="SSF53335">
    <property type="entry name" value="S-adenosyl-L-methionine-dependent methyltransferases"/>
    <property type="match status" value="1"/>
</dbReference>
<dbReference type="Pfam" id="PF13649">
    <property type="entry name" value="Methyltransf_25"/>
    <property type="match status" value="1"/>
</dbReference>
<evidence type="ECO:0000256" key="2">
    <source>
        <dbReference type="ARBA" id="ARBA00022679"/>
    </source>
</evidence>
<keyword evidence="1" id="KW-0489">Methyltransferase</keyword>
<sequence length="285" mass="31027">MQQVRDSDGVRDAYDRSAAFYDQVTQADDYDRWVALYLELLREHGVTPGGRLADLGCGTGKGALRLAGHGFEVTGIDLSPRMLDVARGKRGAGRVRFVQGDLRCLPEGLGPFEVAVTMGEPLNHLRDEDELAAAFAQVARVLAPGGLFLFDVNTAGFYRRLAGVRHVVEDEGSLVLHRGFAAHEREGAELRVDHFRREGSEGGDGARWTRTHVLYSWAYFAPATVERLLAAAGLAQVAAYGLDAGGLRPGGDECDDRKRLVVARSEHPGRHGARPRGDVRGTGRR</sequence>
<feature type="domain" description="Methyltransferase" evidence="4">
    <location>
        <begin position="54"/>
        <end position="146"/>
    </location>
</feature>
<dbReference type="InterPro" id="IPR029063">
    <property type="entry name" value="SAM-dependent_MTases_sf"/>
</dbReference>
<dbReference type="KEGG" id="noa:BKM31_14310"/>
<reference evidence="6" key="1">
    <citation type="journal article" date="2017" name="Med. Chem. Commun.">
        <title>Nonomuraea sp. ATCC 55076 harbours the largest actinomycete chromosome to date and the kistamicin biosynthetic gene cluster.</title>
        <authorList>
            <person name="Nazari B."/>
            <person name="Forneris C.C."/>
            <person name="Gibson M.I."/>
            <person name="Moon K."/>
            <person name="Schramma K.R."/>
            <person name="Seyedsayamdost M.R."/>
        </authorList>
    </citation>
    <scope>NUCLEOTIDE SEQUENCE [LARGE SCALE GENOMIC DNA]</scope>
    <source>
        <strain evidence="6">ATCC 55076</strain>
    </source>
</reference>
<dbReference type="InterPro" id="IPR041698">
    <property type="entry name" value="Methyltransf_25"/>
</dbReference>
<name>A0A1U9ZX37_9ACTN</name>
<accession>A0A1U9ZX37</accession>
<dbReference type="RefSeq" id="WP_080038637.1">
    <property type="nucleotide sequence ID" value="NZ_CP017717.1"/>
</dbReference>
<dbReference type="GO" id="GO:0032259">
    <property type="term" value="P:methylation"/>
    <property type="evidence" value="ECO:0007669"/>
    <property type="project" value="UniProtKB-KW"/>
</dbReference>
<organism evidence="5 6">
    <name type="scientific">[Actinomadura] parvosata subsp. kistnae</name>
    <dbReference type="NCBI Taxonomy" id="1909395"/>
    <lineage>
        <taxon>Bacteria</taxon>
        <taxon>Bacillati</taxon>
        <taxon>Actinomycetota</taxon>
        <taxon>Actinomycetes</taxon>
        <taxon>Streptosporangiales</taxon>
        <taxon>Streptosporangiaceae</taxon>
        <taxon>Nonomuraea</taxon>
    </lineage>
</organism>
<evidence type="ECO:0000313" key="6">
    <source>
        <dbReference type="Proteomes" id="UP000190797"/>
    </source>
</evidence>
<keyword evidence="2" id="KW-0808">Transferase</keyword>
<evidence type="ECO:0000259" key="4">
    <source>
        <dbReference type="Pfam" id="PF13649"/>
    </source>
</evidence>
<dbReference type="Proteomes" id="UP000190797">
    <property type="component" value="Chromosome"/>
</dbReference>
<evidence type="ECO:0000313" key="5">
    <source>
        <dbReference type="EMBL" id="AQZ62479.1"/>
    </source>
</evidence>
<evidence type="ECO:0000256" key="1">
    <source>
        <dbReference type="ARBA" id="ARBA00022603"/>
    </source>
</evidence>
<dbReference type="PANTHER" id="PTHR43861">
    <property type="entry name" value="TRANS-ACONITATE 2-METHYLTRANSFERASE-RELATED"/>
    <property type="match status" value="1"/>
</dbReference>
<proteinExistence type="predicted"/>
<dbReference type="GO" id="GO:0008168">
    <property type="term" value="F:methyltransferase activity"/>
    <property type="evidence" value="ECO:0007669"/>
    <property type="project" value="UniProtKB-KW"/>
</dbReference>
<dbReference type="EMBL" id="CP017717">
    <property type="protein sequence ID" value="AQZ62479.1"/>
    <property type="molecule type" value="Genomic_DNA"/>
</dbReference>
<dbReference type="Gene3D" id="2.20.130.10">
    <property type="entry name" value="CAC2371-like domains"/>
    <property type="match status" value="1"/>
</dbReference>
<keyword evidence="6" id="KW-1185">Reference proteome</keyword>